<sequence length="375" mass="40815">RLIGTLLRFPSRSKDTSLLEFTSFHPETPHTRAKMSRYAQAHVPANTKGPGDARPTAIHIVQDEGLTGKLNDKVFVVTGVSSGIGIETMRALYSTGGHVFGTVRNIPKGQAVVDEITSSTKGGKITLIEMSMDDLASVKKGAEEILSKADKINVVINNAGIMAVPEGKTKDGFEMQFGTNHVGHFYLFQLLKDTLLKSATPEFPSRVVSVSSFGHRMGEVRFDDYNFERSGSYDPWASYGQAKTANIYFSNEIERRYGSKNLHSTSLHPGGIWTGLQDHLGGADGDMGKGNEAVSGYMKSPAQGAATSVYAALSAEWANKGGRYLSNCVEEKPFAHPGEPMYVPDDGYETWAYDEAKEGRLWTDSLKMVGVADDQ</sequence>
<dbReference type="PANTHER" id="PTHR24320:SF272">
    <property type="entry name" value="NAD(P)-BINDING ROSSMANN-FOLD SUPERFAMILY PROTEIN"/>
    <property type="match status" value="1"/>
</dbReference>
<feature type="non-terminal residue" evidence="3">
    <location>
        <position position="375"/>
    </location>
</feature>
<feature type="non-terminal residue" evidence="3">
    <location>
        <position position="1"/>
    </location>
</feature>
<comment type="caution">
    <text evidence="3">The sequence shown here is derived from an EMBL/GenBank/DDBJ whole genome shotgun (WGS) entry which is preliminary data.</text>
</comment>
<dbReference type="Pfam" id="PF00106">
    <property type="entry name" value="adh_short"/>
    <property type="match status" value="1"/>
</dbReference>
<dbReference type="OrthoDB" id="191139at2759"/>
<dbReference type="InterPro" id="IPR002347">
    <property type="entry name" value="SDR_fam"/>
</dbReference>
<dbReference type="CDD" id="cd05327">
    <property type="entry name" value="retinol-DH_like_SDR_c_like"/>
    <property type="match status" value="1"/>
</dbReference>
<dbReference type="Gene3D" id="3.40.50.720">
    <property type="entry name" value="NAD(P)-binding Rossmann-like Domain"/>
    <property type="match status" value="1"/>
</dbReference>
<dbReference type="AlphaFoldDB" id="A0A8H6RP43"/>
<gene>
    <name evidence="3" type="ORF">HII31_04464</name>
</gene>
<name>A0A8H6RP43_9PEZI</name>
<evidence type="ECO:0000313" key="3">
    <source>
        <dbReference type="EMBL" id="KAF7194227.1"/>
    </source>
</evidence>
<keyword evidence="4" id="KW-1185">Reference proteome</keyword>
<protein>
    <submittedName>
        <fullName evidence="3">Oxidoreductase calI</fullName>
    </submittedName>
</protein>
<dbReference type="Proteomes" id="UP000660729">
    <property type="component" value="Unassembled WGS sequence"/>
</dbReference>
<organism evidence="3 4">
    <name type="scientific">Pseudocercospora fuligena</name>
    <dbReference type="NCBI Taxonomy" id="685502"/>
    <lineage>
        <taxon>Eukaryota</taxon>
        <taxon>Fungi</taxon>
        <taxon>Dikarya</taxon>
        <taxon>Ascomycota</taxon>
        <taxon>Pezizomycotina</taxon>
        <taxon>Dothideomycetes</taxon>
        <taxon>Dothideomycetidae</taxon>
        <taxon>Mycosphaerellales</taxon>
        <taxon>Mycosphaerellaceae</taxon>
        <taxon>Pseudocercospora</taxon>
    </lineage>
</organism>
<comment type="similarity">
    <text evidence="1">Belongs to the short-chain dehydrogenases/reductases (SDR) family.</text>
</comment>
<keyword evidence="2" id="KW-0560">Oxidoreductase</keyword>
<evidence type="ECO:0000256" key="1">
    <source>
        <dbReference type="ARBA" id="ARBA00006484"/>
    </source>
</evidence>
<proteinExistence type="inferred from homology"/>
<dbReference type="EMBL" id="JABCIY010000063">
    <property type="protein sequence ID" value="KAF7194227.1"/>
    <property type="molecule type" value="Genomic_DNA"/>
</dbReference>
<dbReference type="GO" id="GO:0016491">
    <property type="term" value="F:oxidoreductase activity"/>
    <property type="evidence" value="ECO:0007669"/>
    <property type="project" value="UniProtKB-KW"/>
</dbReference>
<reference evidence="3" key="1">
    <citation type="submission" date="2020-04" db="EMBL/GenBank/DDBJ databases">
        <title>Draft genome resource of the tomato pathogen Pseudocercospora fuligena.</title>
        <authorList>
            <person name="Zaccaron A."/>
        </authorList>
    </citation>
    <scope>NUCLEOTIDE SEQUENCE</scope>
    <source>
        <strain evidence="3">PF001</strain>
    </source>
</reference>
<accession>A0A8H6RP43</accession>
<dbReference type="PRINTS" id="PR00081">
    <property type="entry name" value="GDHRDH"/>
</dbReference>
<dbReference type="SUPFAM" id="SSF51735">
    <property type="entry name" value="NAD(P)-binding Rossmann-fold domains"/>
    <property type="match status" value="1"/>
</dbReference>
<dbReference type="InterPro" id="IPR036291">
    <property type="entry name" value="NAD(P)-bd_dom_sf"/>
</dbReference>
<evidence type="ECO:0000256" key="2">
    <source>
        <dbReference type="ARBA" id="ARBA00023002"/>
    </source>
</evidence>
<evidence type="ECO:0000313" key="4">
    <source>
        <dbReference type="Proteomes" id="UP000660729"/>
    </source>
</evidence>
<dbReference type="PANTHER" id="PTHR24320">
    <property type="entry name" value="RETINOL DEHYDROGENASE"/>
    <property type="match status" value="1"/>
</dbReference>